<gene>
    <name evidence="2" type="ORF">L0664_06840</name>
</gene>
<protein>
    <recommendedName>
        <fullName evidence="1">Competence protein CoiA-like N-terminal domain-containing protein</fullName>
    </recommendedName>
</protein>
<reference evidence="2 3" key="1">
    <citation type="submission" date="2022-01" db="EMBL/GenBank/DDBJ databases">
        <title>Octadecabacter sp. nov., isolated from a marine alga.</title>
        <authorList>
            <person name="Jin M.S."/>
            <person name="Kim H.M."/>
            <person name="Han D.M."/>
            <person name="Jung J.J."/>
            <person name="Jeon C.O."/>
        </authorList>
    </citation>
    <scope>NUCLEOTIDE SEQUENCE [LARGE SCALE GENOMIC DNA]</scope>
    <source>
        <strain evidence="2 3">G9-8</strain>
    </source>
</reference>
<dbReference type="RefSeq" id="WP_235224872.1">
    <property type="nucleotide sequence ID" value="NZ_JAKGAQ010000001.1"/>
</dbReference>
<feature type="domain" description="Competence protein CoiA-like N-terminal" evidence="1">
    <location>
        <begin position="21"/>
        <end position="49"/>
    </location>
</feature>
<keyword evidence="3" id="KW-1185">Reference proteome</keyword>
<proteinExistence type="predicted"/>
<evidence type="ECO:0000259" key="1">
    <source>
        <dbReference type="Pfam" id="PF25164"/>
    </source>
</evidence>
<dbReference type="InterPro" id="IPR057253">
    <property type="entry name" value="CoiA-like_N"/>
</dbReference>
<dbReference type="Proteomes" id="UP001200557">
    <property type="component" value="Unassembled WGS sequence"/>
</dbReference>
<name>A0ABS9CUD5_9RHOB</name>
<evidence type="ECO:0000313" key="2">
    <source>
        <dbReference type="EMBL" id="MCF2870778.1"/>
    </source>
</evidence>
<dbReference type="Pfam" id="PF25164">
    <property type="entry name" value="CoiA_N"/>
    <property type="match status" value="1"/>
</dbReference>
<sequence>MRFAIQDETKIEATPKAVGKCPGCGADLVARCGTRKVWHWAHKGRRHCDHWWENETEWHRKWKDHFPTDWQEIGSRDADGELHIADVRTPAGLVVEFQHSYLKSAEAKKRTEFHSPIIWVVDATRRPTDIEQFTRSLRDAQKHNVDGGTVYQIYWAEEVRLFREWAGLNVIIAFDLGMDDVWLLRRIQHGTIYGFFYPKADLVKNILGGAVPPDVLFGKPRQTRTNRGMRRAYRGRY</sequence>
<evidence type="ECO:0000313" key="3">
    <source>
        <dbReference type="Proteomes" id="UP001200557"/>
    </source>
</evidence>
<organism evidence="2 3">
    <name type="scientific">Octadecabacter dasysiphoniae</name>
    <dbReference type="NCBI Taxonomy" id="2909341"/>
    <lineage>
        <taxon>Bacteria</taxon>
        <taxon>Pseudomonadati</taxon>
        <taxon>Pseudomonadota</taxon>
        <taxon>Alphaproteobacteria</taxon>
        <taxon>Rhodobacterales</taxon>
        <taxon>Roseobacteraceae</taxon>
        <taxon>Octadecabacter</taxon>
    </lineage>
</organism>
<dbReference type="EMBL" id="JAKGAQ010000001">
    <property type="protein sequence ID" value="MCF2870778.1"/>
    <property type="molecule type" value="Genomic_DNA"/>
</dbReference>
<comment type="caution">
    <text evidence="2">The sequence shown here is derived from an EMBL/GenBank/DDBJ whole genome shotgun (WGS) entry which is preliminary data.</text>
</comment>
<accession>A0ABS9CUD5</accession>